<dbReference type="PANTHER" id="PTHR10071">
    <property type="entry name" value="TRANSCRIPTION FACTOR GATA FAMILY MEMBER"/>
    <property type="match status" value="1"/>
</dbReference>
<dbReference type="eggNOG" id="KOG1601">
    <property type="taxonomic scope" value="Eukaryota"/>
</dbReference>
<evidence type="ECO:0000256" key="3">
    <source>
        <dbReference type="ARBA" id="ARBA00022771"/>
    </source>
</evidence>
<dbReference type="GO" id="GO:0008270">
    <property type="term" value="F:zinc ion binding"/>
    <property type="evidence" value="ECO:0007669"/>
    <property type="project" value="UniProtKB-KW"/>
</dbReference>
<dbReference type="GO" id="GO:0000981">
    <property type="term" value="F:DNA-binding transcription factor activity, RNA polymerase II-specific"/>
    <property type="evidence" value="ECO:0007669"/>
    <property type="project" value="TreeGrafter"/>
</dbReference>
<dbReference type="SMART" id="SM00401">
    <property type="entry name" value="ZnF_GATA"/>
    <property type="match status" value="1"/>
</dbReference>
<dbReference type="OrthoDB" id="5597699at2759"/>
<dbReference type="GO" id="GO:0045944">
    <property type="term" value="P:positive regulation of transcription by RNA polymerase II"/>
    <property type="evidence" value="ECO:0007669"/>
    <property type="project" value="TreeGrafter"/>
</dbReference>
<dbReference type="GO" id="GO:0005634">
    <property type="term" value="C:nucleus"/>
    <property type="evidence" value="ECO:0007669"/>
    <property type="project" value="UniProtKB-SubCell"/>
</dbReference>
<dbReference type="GO" id="GO:0000978">
    <property type="term" value="F:RNA polymerase II cis-regulatory region sequence-specific DNA binding"/>
    <property type="evidence" value="ECO:0007669"/>
    <property type="project" value="TreeGrafter"/>
</dbReference>
<accession>A0A0L0H9X1</accession>
<evidence type="ECO:0000256" key="1">
    <source>
        <dbReference type="ARBA" id="ARBA00004123"/>
    </source>
</evidence>
<dbReference type="Gene3D" id="3.30.50.10">
    <property type="entry name" value="Erythroid Transcription Factor GATA-1, subunit A"/>
    <property type="match status" value="1"/>
</dbReference>
<gene>
    <name evidence="9" type="ORF">SPPG_06806</name>
</gene>
<keyword evidence="2" id="KW-0479">Metal-binding</keyword>
<feature type="domain" description="GATA-type" evidence="8">
    <location>
        <begin position="293"/>
        <end position="342"/>
    </location>
</feature>
<evidence type="ECO:0000259" key="8">
    <source>
        <dbReference type="PROSITE" id="PS50114"/>
    </source>
</evidence>
<dbReference type="InParanoid" id="A0A0L0H9X1"/>
<name>A0A0L0H9X1_SPIPD</name>
<feature type="region of interest" description="Disordered" evidence="7">
    <location>
        <begin position="342"/>
        <end position="363"/>
    </location>
</feature>
<dbReference type="CDD" id="cd00202">
    <property type="entry name" value="ZnF_GATA"/>
    <property type="match status" value="1"/>
</dbReference>
<dbReference type="PANTHER" id="PTHR10071:SF281">
    <property type="entry name" value="BOX A-BINDING FACTOR-RELATED"/>
    <property type="match status" value="1"/>
</dbReference>
<dbReference type="EMBL" id="KQ257462">
    <property type="protein sequence ID" value="KNC97811.1"/>
    <property type="molecule type" value="Genomic_DNA"/>
</dbReference>
<evidence type="ECO:0000256" key="4">
    <source>
        <dbReference type="ARBA" id="ARBA00022833"/>
    </source>
</evidence>
<comment type="subcellular location">
    <subcellularLocation>
        <location evidence="1">Nucleus</location>
    </subcellularLocation>
</comment>
<dbReference type="InterPro" id="IPR000679">
    <property type="entry name" value="Znf_GATA"/>
</dbReference>
<evidence type="ECO:0000313" key="10">
    <source>
        <dbReference type="Proteomes" id="UP000053201"/>
    </source>
</evidence>
<dbReference type="VEuPathDB" id="FungiDB:SPPG_06806"/>
<dbReference type="InterPro" id="IPR039355">
    <property type="entry name" value="Transcription_factor_GATA"/>
</dbReference>
<dbReference type="SUPFAM" id="SSF57716">
    <property type="entry name" value="Glucocorticoid receptor-like (DNA-binding domain)"/>
    <property type="match status" value="1"/>
</dbReference>
<organism evidence="9 10">
    <name type="scientific">Spizellomyces punctatus (strain DAOM BR117)</name>
    <dbReference type="NCBI Taxonomy" id="645134"/>
    <lineage>
        <taxon>Eukaryota</taxon>
        <taxon>Fungi</taxon>
        <taxon>Fungi incertae sedis</taxon>
        <taxon>Chytridiomycota</taxon>
        <taxon>Chytridiomycota incertae sedis</taxon>
        <taxon>Chytridiomycetes</taxon>
        <taxon>Spizellomycetales</taxon>
        <taxon>Spizellomycetaceae</taxon>
        <taxon>Spizellomyces</taxon>
    </lineage>
</organism>
<proteinExistence type="predicted"/>
<dbReference type="STRING" id="645134.A0A0L0H9X1"/>
<evidence type="ECO:0000256" key="5">
    <source>
        <dbReference type="ARBA" id="ARBA00023242"/>
    </source>
</evidence>
<keyword evidence="4" id="KW-0862">Zinc</keyword>
<evidence type="ECO:0000256" key="7">
    <source>
        <dbReference type="SAM" id="MobiDB-lite"/>
    </source>
</evidence>
<sequence>MALTLSVSRFSAEGTTFDCVGASPMSASGNYPTPGMLHWQSQGCWGPSGIITTTTAASTGTTNTSGAGYPYSTSPVEFEFPTQTMDHSPSDAWNPSFSIPTLAADLSPTPIPEPTYGVDLQDTGIFIDSMFFHHDTANVKSAAVDMCAILADTDAEVQSPDELSKDQAYVDHADWTRSGVPPSPIHLDKRGIGEQTLDMDPWEIPSEHQIPFTPNGLHPQNSPPFNPVYSAPRYMYTMPPASAPPLHSPSATSPPIQSLPILVPTARNPVFAPSSSPSDIGSIPSAPTSPPVCTNCGTSHTSLWRRDKTSGRKLCNACKLFSDLHGVMRPESLWKTGFVKRRRRNGSGDSDTLARKRGAGAGKRKVMVPSLVRDVRLADFGMTPGVS</sequence>
<keyword evidence="3 6" id="KW-0863">Zinc-finger</keyword>
<keyword evidence="10" id="KW-1185">Reference proteome</keyword>
<evidence type="ECO:0000313" key="9">
    <source>
        <dbReference type="EMBL" id="KNC97811.1"/>
    </source>
</evidence>
<evidence type="ECO:0000256" key="6">
    <source>
        <dbReference type="PROSITE-ProRule" id="PRU00094"/>
    </source>
</evidence>
<dbReference type="GO" id="GO:0000122">
    <property type="term" value="P:negative regulation of transcription by RNA polymerase II"/>
    <property type="evidence" value="ECO:0007669"/>
    <property type="project" value="TreeGrafter"/>
</dbReference>
<dbReference type="GeneID" id="27690084"/>
<reference evidence="9 10" key="1">
    <citation type="submission" date="2009-08" db="EMBL/GenBank/DDBJ databases">
        <title>The Genome Sequence of Spizellomyces punctatus strain DAOM BR117.</title>
        <authorList>
            <consortium name="The Broad Institute Genome Sequencing Platform"/>
            <person name="Russ C."/>
            <person name="Cuomo C."/>
            <person name="Shea T."/>
            <person name="Young S.K."/>
            <person name="Zeng Q."/>
            <person name="Koehrsen M."/>
            <person name="Haas B."/>
            <person name="Borodovsky M."/>
            <person name="Guigo R."/>
            <person name="Alvarado L."/>
            <person name="Berlin A."/>
            <person name="Bochicchio J."/>
            <person name="Borenstein D."/>
            <person name="Chapman S."/>
            <person name="Chen Z."/>
            <person name="Engels R."/>
            <person name="Freedman E."/>
            <person name="Gellesch M."/>
            <person name="Goldberg J."/>
            <person name="Griggs A."/>
            <person name="Gujja S."/>
            <person name="Heiman D."/>
            <person name="Hepburn T."/>
            <person name="Howarth C."/>
            <person name="Jen D."/>
            <person name="Larson L."/>
            <person name="Lewis B."/>
            <person name="Mehta T."/>
            <person name="Park D."/>
            <person name="Pearson M."/>
            <person name="Roberts A."/>
            <person name="Saif S."/>
            <person name="Shenoy N."/>
            <person name="Sisk P."/>
            <person name="Stolte C."/>
            <person name="Sykes S."/>
            <person name="Thomson T."/>
            <person name="Walk T."/>
            <person name="White J."/>
            <person name="Yandava C."/>
            <person name="Burger G."/>
            <person name="Gray M.W."/>
            <person name="Holland P.W.H."/>
            <person name="King N."/>
            <person name="Lang F.B.F."/>
            <person name="Roger A.J."/>
            <person name="Ruiz-Trillo I."/>
            <person name="Lander E."/>
            <person name="Nusbaum C."/>
        </authorList>
    </citation>
    <scope>NUCLEOTIDE SEQUENCE [LARGE SCALE GENOMIC DNA]</scope>
    <source>
        <strain evidence="9 10">DAOM BR117</strain>
    </source>
</reference>
<dbReference type="Proteomes" id="UP000053201">
    <property type="component" value="Unassembled WGS sequence"/>
</dbReference>
<protein>
    <recommendedName>
        <fullName evidence="8">GATA-type domain-containing protein</fullName>
    </recommendedName>
</protein>
<dbReference type="PROSITE" id="PS50114">
    <property type="entry name" value="GATA_ZN_FINGER_2"/>
    <property type="match status" value="1"/>
</dbReference>
<dbReference type="RefSeq" id="XP_016605851.1">
    <property type="nucleotide sequence ID" value="XM_016755005.1"/>
</dbReference>
<dbReference type="AlphaFoldDB" id="A0A0L0H9X1"/>
<dbReference type="Pfam" id="PF00320">
    <property type="entry name" value="GATA"/>
    <property type="match status" value="1"/>
</dbReference>
<dbReference type="InterPro" id="IPR013088">
    <property type="entry name" value="Znf_NHR/GATA"/>
</dbReference>
<keyword evidence="5" id="KW-0539">Nucleus</keyword>
<evidence type="ECO:0000256" key="2">
    <source>
        <dbReference type="ARBA" id="ARBA00022723"/>
    </source>
</evidence>
<dbReference type="PROSITE" id="PS00344">
    <property type="entry name" value="GATA_ZN_FINGER_1"/>
    <property type="match status" value="1"/>
</dbReference>